<evidence type="ECO:0000313" key="2">
    <source>
        <dbReference type="Proteomes" id="UP000887561"/>
    </source>
</evidence>
<dbReference type="Gene3D" id="2.40.240.130">
    <property type="match status" value="1"/>
</dbReference>
<protein>
    <submittedName>
        <fullName evidence="3">DIX domain-containing protein</fullName>
    </submittedName>
</protein>
<evidence type="ECO:0000259" key="1">
    <source>
        <dbReference type="Pfam" id="PF00778"/>
    </source>
</evidence>
<dbReference type="Proteomes" id="UP000887561">
    <property type="component" value="Unplaced"/>
</dbReference>
<keyword evidence="2" id="KW-1185">Reference proteome</keyword>
<dbReference type="InterPro" id="IPR001158">
    <property type="entry name" value="DIX"/>
</dbReference>
<feature type="domain" description="DIX" evidence="1">
    <location>
        <begin position="71"/>
        <end position="98"/>
    </location>
</feature>
<dbReference type="WBParaSite" id="scaffold8800_cov135.g13381">
    <property type="protein sequence ID" value="scaffold8800_cov135.g13381"/>
    <property type="gene ID" value="scaffold8800_cov135.g13381"/>
</dbReference>
<proteinExistence type="predicted"/>
<organism evidence="2 3">
    <name type="scientific">Meloidogyne javanica</name>
    <name type="common">Root-knot nematode worm</name>
    <dbReference type="NCBI Taxonomy" id="6303"/>
    <lineage>
        <taxon>Eukaryota</taxon>
        <taxon>Metazoa</taxon>
        <taxon>Ecdysozoa</taxon>
        <taxon>Nematoda</taxon>
        <taxon>Chromadorea</taxon>
        <taxon>Rhabditida</taxon>
        <taxon>Tylenchina</taxon>
        <taxon>Tylenchomorpha</taxon>
        <taxon>Tylenchoidea</taxon>
        <taxon>Meloidogynidae</taxon>
        <taxon>Meloidogyninae</taxon>
        <taxon>Meloidogyne</taxon>
        <taxon>Meloidogyne incognita group</taxon>
    </lineage>
</organism>
<evidence type="ECO:0000313" key="3">
    <source>
        <dbReference type="WBParaSite" id="scaffold8800_cov135.g13381"/>
    </source>
</evidence>
<name>A0A915NAN0_MELJA</name>
<sequence length="103" mass="11534">MMETTKLDNDESNEVRMLEKETVQLDINKEMNTNNDLNSQAEKIDNVSDASSHLTHSSMSICSSAAGRGATKVYYHIDDEQTPYCTELPVPNNRVTLEGPQQN</sequence>
<dbReference type="Pfam" id="PF00778">
    <property type="entry name" value="DIX"/>
    <property type="match status" value="1"/>
</dbReference>
<reference evidence="3" key="1">
    <citation type="submission" date="2022-11" db="UniProtKB">
        <authorList>
            <consortium name="WormBaseParasite"/>
        </authorList>
    </citation>
    <scope>IDENTIFICATION</scope>
</reference>
<dbReference type="AlphaFoldDB" id="A0A915NAN0"/>
<dbReference type="InterPro" id="IPR038207">
    <property type="entry name" value="DIX_dom_sf"/>
</dbReference>
<accession>A0A915NAN0</accession>